<reference evidence="11 12" key="1">
    <citation type="submission" date="2016-11" db="EMBL/GenBank/DDBJ databases">
        <authorList>
            <person name="Jaros S."/>
            <person name="Januszkiewicz K."/>
            <person name="Wedrychowicz H."/>
        </authorList>
    </citation>
    <scope>NUCLEOTIDE SEQUENCE [LARGE SCALE GENOMIC DNA]</scope>
    <source>
        <strain evidence="11 12">CGMCC 1.12145</strain>
    </source>
</reference>
<evidence type="ECO:0000313" key="11">
    <source>
        <dbReference type="EMBL" id="SFW60909.1"/>
    </source>
</evidence>
<organism evidence="11 12">
    <name type="scientific">Sinomicrobium oceani</name>
    <dbReference type="NCBI Taxonomy" id="1150368"/>
    <lineage>
        <taxon>Bacteria</taxon>
        <taxon>Pseudomonadati</taxon>
        <taxon>Bacteroidota</taxon>
        <taxon>Flavobacteriia</taxon>
        <taxon>Flavobacteriales</taxon>
        <taxon>Flavobacteriaceae</taxon>
        <taxon>Sinomicrobium</taxon>
    </lineage>
</organism>
<dbReference type="Proteomes" id="UP000182248">
    <property type="component" value="Unassembled WGS sequence"/>
</dbReference>
<evidence type="ECO:0000256" key="5">
    <source>
        <dbReference type="ARBA" id="ARBA00022692"/>
    </source>
</evidence>
<dbReference type="GO" id="GO:0008381">
    <property type="term" value="F:mechanosensitive monoatomic ion channel activity"/>
    <property type="evidence" value="ECO:0007669"/>
    <property type="project" value="UniProtKB-UniRule"/>
</dbReference>
<evidence type="ECO:0000313" key="12">
    <source>
        <dbReference type="Proteomes" id="UP000182248"/>
    </source>
</evidence>
<dbReference type="InterPro" id="IPR019823">
    <property type="entry name" value="Mechanosensitive_channel_CS"/>
</dbReference>
<comment type="function">
    <text evidence="10">Channel that opens in response to stretch forces in the membrane lipid bilayer. May participate in the regulation of osmotic pressure changes within the cell.</text>
</comment>
<keyword evidence="5 10" id="KW-0812">Transmembrane</keyword>
<feature type="transmembrane region" description="Helical" evidence="10">
    <location>
        <begin position="12"/>
        <end position="30"/>
    </location>
</feature>
<name>A0A1K1QMA3_9FLAO</name>
<dbReference type="PANTHER" id="PTHR30266">
    <property type="entry name" value="MECHANOSENSITIVE CHANNEL MSCL"/>
    <property type="match status" value="1"/>
</dbReference>
<keyword evidence="12" id="KW-1185">Reference proteome</keyword>
<keyword evidence="9 10" id="KW-0407">Ion channel</keyword>
<evidence type="ECO:0000256" key="8">
    <source>
        <dbReference type="ARBA" id="ARBA00023136"/>
    </source>
</evidence>
<keyword evidence="6 10" id="KW-1133">Transmembrane helix</keyword>
<comment type="subcellular location">
    <subcellularLocation>
        <location evidence="1 10">Cell membrane</location>
        <topology evidence="1 10">Multi-pass membrane protein</topology>
    </subcellularLocation>
</comment>
<dbReference type="STRING" id="1150368.SAMN02927921_02674"/>
<dbReference type="SUPFAM" id="SSF81330">
    <property type="entry name" value="Gated mechanosensitive channel"/>
    <property type="match status" value="1"/>
</dbReference>
<evidence type="ECO:0000256" key="7">
    <source>
        <dbReference type="ARBA" id="ARBA00023065"/>
    </source>
</evidence>
<protein>
    <recommendedName>
        <fullName evidence="10">Large-conductance mechanosensitive channel</fullName>
    </recommendedName>
</protein>
<feature type="transmembrane region" description="Helical" evidence="10">
    <location>
        <begin position="85"/>
        <end position="103"/>
    </location>
</feature>
<evidence type="ECO:0000256" key="1">
    <source>
        <dbReference type="ARBA" id="ARBA00004651"/>
    </source>
</evidence>
<keyword evidence="8 10" id="KW-0472">Membrane</keyword>
<dbReference type="RefSeq" id="WP_072317888.1">
    <property type="nucleotide sequence ID" value="NZ_FPJE01000014.1"/>
</dbReference>
<dbReference type="Gene3D" id="1.10.1200.120">
    <property type="entry name" value="Large-conductance mechanosensitive channel, MscL, domain 1"/>
    <property type="match status" value="1"/>
</dbReference>
<evidence type="ECO:0000256" key="10">
    <source>
        <dbReference type="HAMAP-Rule" id="MF_00115"/>
    </source>
</evidence>
<comment type="similarity">
    <text evidence="2 10">Belongs to the MscL family.</text>
</comment>
<keyword evidence="4 10" id="KW-1003">Cell membrane</keyword>
<dbReference type="PROSITE" id="PS01327">
    <property type="entry name" value="MSCL"/>
    <property type="match status" value="1"/>
</dbReference>
<dbReference type="InterPro" id="IPR036019">
    <property type="entry name" value="MscL_channel"/>
</dbReference>
<dbReference type="GO" id="GO:0005886">
    <property type="term" value="C:plasma membrane"/>
    <property type="evidence" value="ECO:0007669"/>
    <property type="project" value="UniProtKB-SubCell"/>
</dbReference>
<evidence type="ECO:0000256" key="3">
    <source>
        <dbReference type="ARBA" id="ARBA00022448"/>
    </source>
</evidence>
<dbReference type="Pfam" id="PF01741">
    <property type="entry name" value="MscL"/>
    <property type="match status" value="1"/>
</dbReference>
<dbReference type="InterPro" id="IPR037673">
    <property type="entry name" value="MSC/AndL"/>
</dbReference>
<dbReference type="PRINTS" id="PR01264">
    <property type="entry name" value="MECHCHANNEL"/>
</dbReference>
<proteinExistence type="inferred from homology"/>
<dbReference type="InterPro" id="IPR001185">
    <property type="entry name" value="MS_channel"/>
</dbReference>
<dbReference type="PANTHER" id="PTHR30266:SF2">
    <property type="entry name" value="LARGE-CONDUCTANCE MECHANOSENSITIVE CHANNEL"/>
    <property type="match status" value="1"/>
</dbReference>
<keyword evidence="7 10" id="KW-0406">Ion transport</keyword>
<keyword evidence="3 10" id="KW-0813">Transport</keyword>
<dbReference type="NCBIfam" id="TIGR00220">
    <property type="entry name" value="mscL"/>
    <property type="match status" value="1"/>
</dbReference>
<gene>
    <name evidence="10" type="primary">mscL</name>
    <name evidence="11" type="ORF">SAMN02927921_02674</name>
</gene>
<dbReference type="EMBL" id="FPJE01000014">
    <property type="protein sequence ID" value="SFW60909.1"/>
    <property type="molecule type" value="Genomic_DNA"/>
</dbReference>
<evidence type="ECO:0000256" key="4">
    <source>
        <dbReference type="ARBA" id="ARBA00022475"/>
    </source>
</evidence>
<dbReference type="HAMAP" id="MF_00115">
    <property type="entry name" value="MscL"/>
    <property type="match status" value="1"/>
</dbReference>
<evidence type="ECO:0000256" key="2">
    <source>
        <dbReference type="ARBA" id="ARBA00007254"/>
    </source>
</evidence>
<comment type="subunit">
    <text evidence="10">Homopentamer.</text>
</comment>
<evidence type="ECO:0000256" key="9">
    <source>
        <dbReference type="ARBA" id="ARBA00023303"/>
    </source>
</evidence>
<dbReference type="AlphaFoldDB" id="A0A1K1QMA3"/>
<accession>A0A1K1QMA3</accession>
<evidence type="ECO:0000256" key="6">
    <source>
        <dbReference type="ARBA" id="ARBA00022989"/>
    </source>
</evidence>
<sequence>MLKVYKEFKEFAIKGNMIDIAIGVIIGASFNKVTDVLVKKVLMPPVSLLVSDVNFKDKEWVLREAVIGEDGKTIANKVSIGYGEFAEAFMDFAIIAFCMFLVVKGMNRLRSKAQNPTDKSEKTPKDIELLSGIKETMSEQLALMRDFMKKEEN</sequence>
<dbReference type="OrthoDB" id="9810350at2"/>